<evidence type="ECO:0000313" key="2">
    <source>
        <dbReference type="EMBL" id="PBK86765.1"/>
    </source>
</evidence>
<feature type="compositionally biased region" description="Basic and acidic residues" evidence="1">
    <location>
        <begin position="112"/>
        <end position="133"/>
    </location>
</feature>
<dbReference type="AlphaFoldDB" id="A0A2H3CUR8"/>
<dbReference type="Proteomes" id="UP000217790">
    <property type="component" value="Unassembled WGS sequence"/>
</dbReference>
<dbReference type="OrthoDB" id="3043907at2759"/>
<evidence type="ECO:0000256" key="1">
    <source>
        <dbReference type="SAM" id="MobiDB-lite"/>
    </source>
</evidence>
<dbReference type="InParanoid" id="A0A2H3CUR8"/>
<evidence type="ECO:0000313" key="3">
    <source>
        <dbReference type="Proteomes" id="UP000217790"/>
    </source>
</evidence>
<feature type="region of interest" description="Disordered" evidence="1">
    <location>
        <begin position="1"/>
        <end position="34"/>
    </location>
</feature>
<accession>A0A2H3CUR8</accession>
<proteinExistence type="predicted"/>
<reference evidence="3" key="1">
    <citation type="journal article" date="2017" name="Nat. Ecol. Evol.">
        <title>Genome expansion and lineage-specific genetic innovations in the forest pathogenic fungi Armillaria.</title>
        <authorList>
            <person name="Sipos G."/>
            <person name="Prasanna A.N."/>
            <person name="Walter M.C."/>
            <person name="O'Connor E."/>
            <person name="Balint B."/>
            <person name="Krizsan K."/>
            <person name="Kiss B."/>
            <person name="Hess J."/>
            <person name="Varga T."/>
            <person name="Slot J."/>
            <person name="Riley R."/>
            <person name="Boka B."/>
            <person name="Rigling D."/>
            <person name="Barry K."/>
            <person name="Lee J."/>
            <person name="Mihaltcheva S."/>
            <person name="LaButti K."/>
            <person name="Lipzen A."/>
            <person name="Waldron R."/>
            <person name="Moloney N.M."/>
            <person name="Sperisen C."/>
            <person name="Kredics L."/>
            <person name="Vagvoelgyi C."/>
            <person name="Patrignani A."/>
            <person name="Fitzpatrick D."/>
            <person name="Nagy I."/>
            <person name="Doyle S."/>
            <person name="Anderson J.B."/>
            <person name="Grigoriev I.V."/>
            <person name="Gueldener U."/>
            <person name="Muensterkoetter M."/>
            <person name="Nagy L.G."/>
        </authorList>
    </citation>
    <scope>NUCLEOTIDE SEQUENCE [LARGE SCALE GENOMIC DNA]</scope>
    <source>
        <strain evidence="3">Ar21-2</strain>
    </source>
</reference>
<feature type="compositionally biased region" description="Polar residues" evidence="1">
    <location>
        <begin position="68"/>
        <end position="78"/>
    </location>
</feature>
<keyword evidence="3" id="KW-1185">Reference proteome</keyword>
<dbReference type="EMBL" id="KZ293682">
    <property type="protein sequence ID" value="PBK86765.1"/>
    <property type="molecule type" value="Genomic_DNA"/>
</dbReference>
<feature type="region of interest" description="Disordered" evidence="1">
    <location>
        <begin position="64"/>
        <end position="134"/>
    </location>
</feature>
<gene>
    <name evidence="2" type="ORF">ARMGADRAFT_1086270</name>
</gene>
<name>A0A2H3CUR8_ARMGA</name>
<protein>
    <submittedName>
        <fullName evidence="2">Uncharacterized protein</fullName>
    </submittedName>
</protein>
<organism evidence="2 3">
    <name type="scientific">Armillaria gallica</name>
    <name type="common">Bulbous honey fungus</name>
    <name type="synonym">Armillaria bulbosa</name>
    <dbReference type="NCBI Taxonomy" id="47427"/>
    <lineage>
        <taxon>Eukaryota</taxon>
        <taxon>Fungi</taxon>
        <taxon>Dikarya</taxon>
        <taxon>Basidiomycota</taxon>
        <taxon>Agaricomycotina</taxon>
        <taxon>Agaricomycetes</taxon>
        <taxon>Agaricomycetidae</taxon>
        <taxon>Agaricales</taxon>
        <taxon>Marasmiineae</taxon>
        <taxon>Physalacriaceae</taxon>
        <taxon>Armillaria</taxon>
    </lineage>
</organism>
<sequence>MTQTSSPGTTLRPRSKSSKRNGLPRTLPGSDESQAKCLKLAKTFASSTTMPEVDLNIALSQKNHELDNNNGGSASDVTAGTDDVENPDGVHGQSDEPVASAITQCVGPGDKASLDKQDNPSDQRLHEKKKEGIANKSHLVVGPSNCTVVTLPRAQEICYCYGESGPQPVIPFGLEQEFWGDIAKARRIFNIVLHMEGYNIQNLFSVEPRRYKYLSVGAKDSRKVVLAKDNSNTTFFTVGLVTKSLLIHGKNAKEINIKPLARMWPRCQAVLSQLLKFNNLVVTSYKDGIQFSTMRKPSKNGCELKVKSIAMDGHTHGPPVHAWNIEVPCFIGTEPFKLTDYMKLEPSYTDFDPGDCVLVAFTVGGYKTVKTNAVPALNRASLNVQFAILLELFNSDDAGPASERFPEDL</sequence>